<dbReference type="SUPFAM" id="SSF46785">
    <property type="entry name" value="Winged helix' DNA-binding domain"/>
    <property type="match status" value="1"/>
</dbReference>
<evidence type="ECO:0000259" key="9">
    <source>
        <dbReference type="PROSITE" id="PS50995"/>
    </source>
</evidence>
<evidence type="ECO:0000256" key="4">
    <source>
        <dbReference type="ARBA" id="ARBA00023125"/>
    </source>
</evidence>
<keyword evidence="5" id="KW-0804">Transcription</keyword>
<feature type="domain" description="HTH marR-type" evidence="9">
    <location>
        <begin position="9"/>
        <end position="139"/>
    </location>
</feature>
<dbReference type="InterPro" id="IPR055166">
    <property type="entry name" value="Transc_reg_Sar_Rot_HTH"/>
</dbReference>
<reference evidence="10 11" key="1">
    <citation type="submission" date="2019-08" db="EMBL/GenBank/DDBJ databases">
        <title>In-depth cultivation of the pig gut microbiome towards novel bacterial diversity and tailored functional studies.</title>
        <authorList>
            <person name="Wylensek D."/>
            <person name="Hitch T.C.A."/>
            <person name="Clavel T."/>
        </authorList>
    </citation>
    <scope>NUCLEOTIDE SEQUENCE [LARGE SCALE GENOMIC DNA]</scope>
    <source>
        <strain evidence="10 11">68-1-5</strain>
    </source>
</reference>
<dbReference type="PRINTS" id="PR00598">
    <property type="entry name" value="HTHMARR"/>
</dbReference>
<keyword evidence="2" id="KW-0963">Cytoplasm</keyword>
<dbReference type="GO" id="GO:0003700">
    <property type="term" value="F:DNA-binding transcription factor activity"/>
    <property type="evidence" value="ECO:0007669"/>
    <property type="project" value="InterPro"/>
</dbReference>
<proteinExistence type="inferred from homology"/>
<gene>
    <name evidence="10" type="ORF">FYJ34_09050</name>
</gene>
<protein>
    <recommendedName>
        <fullName evidence="7">HTH-type transcriptional regulator SarZ</fullName>
    </recommendedName>
    <alternativeName>
        <fullName evidence="8">Staphylococcal accessory regulator Z</fullName>
    </alternativeName>
</protein>
<keyword evidence="11" id="KW-1185">Reference proteome</keyword>
<sequence length="140" mass="16198">MVEEALKLEHQLCFPLYAAARKVTGLYTPFLKPLRLTYTQYLVFLVLWERDGLSVSEIGKKLKLDNGTLTPLLKKMEELGHLVRRRSREDERSVIVSLTEQGRELKEKVREIPAKVGNCVQLSEKEAGQLYHLLYQILET</sequence>
<evidence type="ECO:0000256" key="7">
    <source>
        <dbReference type="ARBA" id="ARBA00047188"/>
    </source>
</evidence>
<keyword evidence="3" id="KW-0805">Transcription regulation</keyword>
<evidence type="ECO:0000313" key="11">
    <source>
        <dbReference type="Proteomes" id="UP000434409"/>
    </source>
</evidence>
<evidence type="ECO:0000313" key="10">
    <source>
        <dbReference type="EMBL" id="MSR94397.1"/>
    </source>
</evidence>
<dbReference type="GO" id="GO:0005737">
    <property type="term" value="C:cytoplasm"/>
    <property type="evidence" value="ECO:0007669"/>
    <property type="project" value="UniProtKB-SubCell"/>
</dbReference>
<evidence type="ECO:0000256" key="3">
    <source>
        <dbReference type="ARBA" id="ARBA00023015"/>
    </source>
</evidence>
<dbReference type="Proteomes" id="UP000434409">
    <property type="component" value="Unassembled WGS sequence"/>
</dbReference>
<name>A0A6N7V2L1_9FIRM</name>
<dbReference type="AlphaFoldDB" id="A0A6N7V2L1"/>
<evidence type="ECO:0000256" key="6">
    <source>
        <dbReference type="ARBA" id="ARBA00046337"/>
    </source>
</evidence>
<dbReference type="Pfam" id="PF22381">
    <property type="entry name" value="Staph_reg_Sar_Rot"/>
    <property type="match status" value="1"/>
</dbReference>
<dbReference type="InterPro" id="IPR036388">
    <property type="entry name" value="WH-like_DNA-bd_sf"/>
</dbReference>
<comment type="subcellular location">
    <subcellularLocation>
        <location evidence="1">Cytoplasm</location>
    </subcellularLocation>
</comment>
<dbReference type="EMBL" id="VULY01000018">
    <property type="protein sequence ID" value="MSR94397.1"/>
    <property type="molecule type" value="Genomic_DNA"/>
</dbReference>
<evidence type="ECO:0000256" key="2">
    <source>
        <dbReference type="ARBA" id="ARBA00022490"/>
    </source>
</evidence>
<dbReference type="Gene3D" id="1.10.10.10">
    <property type="entry name" value="Winged helix-like DNA-binding domain superfamily/Winged helix DNA-binding domain"/>
    <property type="match status" value="1"/>
</dbReference>
<dbReference type="FunFam" id="1.10.10.10:FF:000163">
    <property type="entry name" value="MarR family transcriptional regulator"/>
    <property type="match status" value="1"/>
</dbReference>
<comment type="similarity">
    <text evidence="6">Belongs to the SarZ family.</text>
</comment>
<dbReference type="PROSITE" id="PS50995">
    <property type="entry name" value="HTH_MARR_2"/>
    <property type="match status" value="1"/>
</dbReference>
<evidence type="ECO:0000256" key="1">
    <source>
        <dbReference type="ARBA" id="ARBA00004496"/>
    </source>
</evidence>
<dbReference type="SMART" id="SM00347">
    <property type="entry name" value="HTH_MARR"/>
    <property type="match status" value="1"/>
</dbReference>
<accession>A0A6N7V2L1</accession>
<dbReference type="PANTHER" id="PTHR42756:SF1">
    <property type="entry name" value="TRANSCRIPTIONAL REPRESSOR OF EMRAB OPERON"/>
    <property type="match status" value="1"/>
</dbReference>
<dbReference type="PANTHER" id="PTHR42756">
    <property type="entry name" value="TRANSCRIPTIONAL REGULATOR, MARR"/>
    <property type="match status" value="1"/>
</dbReference>
<dbReference type="GO" id="GO:0003677">
    <property type="term" value="F:DNA binding"/>
    <property type="evidence" value="ECO:0007669"/>
    <property type="project" value="UniProtKB-KW"/>
</dbReference>
<evidence type="ECO:0000256" key="5">
    <source>
        <dbReference type="ARBA" id="ARBA00023163"/>
    </source>
</evidence>
<organism evidence="10 11">
    <name type="scientific">Suipraeoptans intestinalis</name>
    <dbReference type="NCBI Taxonomy" id="2606628"/>
    <lineage>
        <taxon>Bacteria</taxon>
        <taxon>Bacillati</taxon>
        <taxon>Bacillota</taxon>
        <taxon>Clostridia</taxon>
        <taxon>Lachnospirales</taxon>
        <taxon>Lachnospiraceae</taxon>
        <taxon>Suipraeoptans</taxon>
    </lineage>
</organism>
<dbReference type="InterPro" id="IPR036390">
    <property type="entry name" value="WH_DNA-bd_sf"/>
</dbReference>
<comment type="caution">
    <text evidence="10">The sequence shown here is derived from an EMBL/GenBank/DDBJ whole genome shotgun (WGS) entry which is preliminary data.</text>
</comment>
<dbReference type="InterPro" id="IPR000835">
    <property type="entry name" value="HTH_MarR-typ"/>
</dbReference>
<evidence type="ECO:0000256" key="8">
    <source>
        <dbReference type="ARBA" id="ARBA00047207"/>
    </source>
</evidence>
<keyword evidence="4" id="KW-0238">DNA-binding</keyword>